<dbReference type="InterPro" id="IPR011041">
    <property type="entry name" value="Quinoprot_gluc/sorb_DH_b-prop"/>
</dbReference>
<evidence type="ECO:0000256" key="5">
    <source>
        <dbReference type="SAM" id="SignalP"/>
    </source>
</evidence>
<organism evidence="7 8">
    <name type="scientific">Duganella qianjiadongensis</name>
    <dbReference type="NCBI Taxonomy" id="2692176"/>
    <lineage>
        <taxon>Bacteria</taxon>
        <taxon>Pseudomonadati</taxon>
        <taxon>Pseudomonadota</taxon>
        <taxon>Betaproteobacteria</taxon>
        <taxon>Burkholderiales</taxon>
        <taxon>Oxalobacteraceae</taxon>
        <taxon>Telluria group</taxon>
        <taxon>Duganella</taxon>
    </lineage>
</organism>
<dbReference type="InterPro" id="IPR011042">
    <property type="entry name" value="6-blade_b-propeller_TolB-like"/>
</dbReference>
<dbReference type="EMBL" id="WWCM01000011">
    <property type="protein sequence ID" value="MYM40906.1"/>
    <property type="molecule type" value="Genomic_DNA"/>
</dbReference>
<dbReference type="Gene3D" id="2.120.10.30">
    <property type="entry name" value="TolB, C-terminal domain"/>
    <property type="match status" value="1"/>
</dbReference>
<dbReference type="SUPFAM" id="SSF50952">
    <property type="entry name" value="Soluble quinoprotein glucose dehydrogenase"/>
    <property type="match status" value="1"/>
</dbReference>
<evidence type="ECO:0000256" key="3">
    <source>
        <dbReference type="ARBA" id="ARBA00023004"/>
    </source>
</evidence>
<proteinExistence type="predicted"/>
<dbReference type="Gene3D" id="1.10.760.10">
    <property type="entry name" value="Cytochrome c-like domain"/>
    <property type="match status" value="1"/>
</dbReference>
<evidence type="ECO:0000259" key="6">
    <source>
        <dbReference type="PROSITE" id="PS51007"/>
    </source>
</evidence>
<dbReference type="SUPFAM" id="SSF46626">
    <property type="entry name" value="Cytochrome c"/>
    <property type="match status" value="1"/>
</dbReference>
<keyword evidence="1 4" id="KW-0349">Heme</keyword>
<feature type="signal peptide" evidence="5">
    <location>
        <begin position="1"/>
        <end position="30"/>
    </location>
</feature>
<dbReference type="Proteomes" id="UP000478090">
    <property type="component" value="Unassembled WGS sequence"/>
</dbReference>
<keyword evidence="3 4" id="KW-0408">Iron</keyword>
<comment type="caution">
    <text evidence="7">The sequence shown here is derived from an EMBL/GenBank/DDBJ whole genome shotgun (WGS) entry which is preliminary data.</text>
</comment>
<evidence type="ECO:0000256" key="1">
    <source>
        <dbReference type="ARBA" id="ARBA00022617"/>
    </source>
</evidence>
<evidence type="ECO:0000256" key="2">
    <source>
        <dbReference type="ARBA" id="ARBA00022723"/>
    </source>
</evidence>
<accession>A0ABW9VP28</accession>
<evidence type="ECO:0000313" key="7">
    <source>
        <dbReference type="EMBL" id="MYM40906.1"/>
    </source>
</evidence>
<feature type="domain" description="Cytochrome c" evidence="6">
    <location>
        <begin position="32"/>
        <end position="112"/>
    </location>
</feature>
<dbReference type="InterPro" id="IPR036909">
    <property type="entry name" value="Cyt_c-like_dom_sf"/>
</dbReference>
<evidence type="ECO:0000313" key="8">
    <source>
        <dbReference type="Proteomes" id="UP000478090"/>
    </source>
</evidence>
<evidence type="ECO:0000256" key="4">
    <source>
        <dbReference type="PROSITE-ProRule" id="PRU00433"/>
    </source>
</evidence>
<sequence length="495" mass="52531">MKSPALRSAAWGSLSALLPALFAALAPAHAADTVSSAEQLYQTHCAACHGSAMQGAIGPTLGAHKWLHGAPTKANLVKVITRGVPEKDMPSWGNTLSAAQIDQLAGYIANNANQPATASKAASAAVTTMAAAASTPATAAALAAARAQQNIPDLNGFKLPKGFHISVYADQVAAARSMVVSDSGIVYVGSRKAGKVYALVPRADKQQADVVTVAEGLENPIGVTLLNGALYVGEISRVIRFDQIDQHYASKPAYSVLKVKLPNDKWHGEKVIKAGPDGKLYIPVGAPCNVCETEDTQHAKIYRMNADGSGLEEYARGVRNTVGFAFHPTTHALWFTDNGRDEMGDNTPSCELNIAAKPGLHFGFPYCHGGVVPDPDFSHGRSCEEFEPPVAKLGPHVAPLGMTFYTGSQFPAAYRNQAYIAEHGSWNRTTKSGYSVRLITLYNSKVVTDTAFVDGFLRGEEVVGRPVDVATLADGSMLISDDYGGRIYRVTYDGK</sequence>
<keyword evidence="5" id="KW-0732">Signal</keyword>
<dbReference type="PANTHER" id="PTHR33546">
    <property type="entry name" value="LARGE, MULTIFUNCTIONAL SECRETED PROTEIN-RELATED"/>
    <property type="match status" value="1"/>
</dbReference>
<keyword evidence="8" id="KW-1185">Reference proteome</keyword>
<protein>
    <submittedName>
        <fullName evidence="7">C-type cytochrome</fullName>
    </submittedName>
</protein>
<keyword evidence="2 4" id="KW-0479">Metal-binding</keyword>
<dbReference type="PANTHER" id="PTHR33546:SF1">
    <property type="entry name" value="LARGE, MULTIFUNCTIONAL SECRETED PROTEIN"/>
    <property type="match status" value="1"/>
</dbReference>
<dbReference type="InterPro" id="IPR009056">
    <property type="entry name" value="Cyt_c-like_dom"/>
</dbReference>
<name>A0ABW9VP28_9BURK</name>
<gene>
    <name evidence="7" type="ORF">GTP27_16385</name>
</gene>
<feature type="chain" id="PRO_5046914552" evidence="5">
    <location>
        <begin position="31"/>
        <end position="495"/>
    </location>
</feature>
<dbReference type="PROSITE" id="PS51007">
    <property type="entry name" value="CYTC"/>
    <property type="match status" value="1"/>
</dbReference>
<dbReference type="Pfam" id="PF07995">
    <property type="entry name" value="GSDH"/>
    <property type="match status" value="1"/>
</dbReference>
<reference evidence="7 8" key="1">
    <citation type="submission" date="2019-12" db="EMBL/GenBank/DDBJ databases">
        <title>Novel species isolated from a subtropical stream in China.</title>
        <authorList>
            <person name="Lu H."/>
        </authorList>
    </citation>
    <scope>NUCLEOTIDE SEQUENCE [LARGE SCALE GENOMIC DNA]</scope>
    <source>
        <strain evidence="7 8">CY13W</strain>
    </source>
</reference>
<dbReference type="Pfam" id="PF13442">
    <property type="entry name" value="Cytochrome_CBB3"/>
    <property type="match status" value="1"/>
</dbReference>
<dbReference type="InterPro" id="IPR012938">
    <property type="entry name" value="Glc/Sorbosone_DH"/>
</dbReference>